<dbReference type="CDD" id="cd07067">
    <property type="entry name" value="HP_PGM_like"/>
    <property type="match status" value="1"/>
</dbReference>
<dbReference type="InterPro" id="IPR050275">
    <property type="entry name" value="PGM_Phosphatase"/>
</dbReference>
<evidence type="ECO:0000313" key="1">
    <source>
        <dbReference type="EMBL" id="GLQ26410.1"/>
    </source>
</evidence>
<reference evidence="1" key="2">
    <citation type="submission" date="2023-01" db="EMBL/GenBank/DDBJ databases">
        <title>Draft genome sequence of Sulfitobacter pacificus strain NBRC 109915.</title>
        <authorList>
            <person name="Sun Q."/>
            <person name="Mori K."/>
        </authorList>
    </citation>
    <scope>NUCLEOTIDE SEQUENCE</scope>
    <source>
        <strain evidence="1">NBRC 109915</strain>
    </source>
</reference>
<proteinExistence type="predicted"/>
<name>A0ABQ5VH48_9RHOB</name>
<dbReference type="InterPro" id="IPR029033">
    <property type="entry name" value="His_PPase_superfam"/>
</dbReference>
<sequence>MKHYPKIWFLRHGQTEWNKAYRLQGQLDSPLTAQGIADAERQAELIRPVLSQSPDIFVSPLGRTVQTAEIALAGAAYRLDERLMEIHAGVWQGRLRTEILAERPDWPGGQPTALEIYETAQGGEGLNAFQARIRSFLEDLTGPSVVVAHGLWGQVMRAEVRGLDMAQAGHLSNDQGCVYMLESGQETLLQAAV</sequence>
<dbReference type="PANTHER" id="PTHR48100">
    <property type="entry name" value="BROAD-SPECIFICITY PHOSPHATASE YOR283W-RELATED"/>
    <property type="match status" value="1"/>
</dbReference>
<comment type="caution">
    <text evidence="1">The sequence shown here is derived from an EMBL/GenBank/DDBJ whole genome shotgun (WGS) entry which is preliminary data.</text>
</comment>
<dbReference type="EMBL" id="BSNL01000001">
    <property type="protein sequence ID" value="GLQ26410.1"/>
    <property type="molecule type" value="Genomic_DNA"/>
</dbReference>
<dbReference type="SUPFAM" id="SSF53254">
    <property type="entry name" value="Phosphoglycerate mutase-like"/>
    <property type="match status" value="1"/>
</dbReference>
<protein>
    <submittedName>
        <fullName evidence="1">Histidine phosphatase</fullName>
    </submittedName>
</protein>
<organism evidence="1 2">
    <name type="scientific">Sulfitobacter pacificus</name>
    <dbReference type="NCBI Taxonomy" id="1499314"/>
    <lineage>
        <taxon>Bacteria</taxon>
        <taxon>Pseudomonadati</taxon>
        <taxon>Pseudomonadota</taxon>
        <taxon>Alphaproteobacteria</taxon>
        <taxon>Rhodobacterales</taxon>
        <taxon>Roseobacteraceae</taxon>
        <taxon>Sulfitobacter</taxon>
    </lineage>
</organism>
<keyword evidence="2" id="KW-1185">Reference proteome</keyword>
<dbReference type="SMART" id="SM00855">
    <property type="entry name" value="PGAM"/>
    <property type="match status" value="1"/>
</dbReference>
<dbReference type="Pfam" id="PF00300">
    <property type="entry name" value="His_Phos_1"/>
    <property type="match status" value="1"/>
</dbReference>
<accession>A0ABQ5VH48</accession>
<dbReference type="Proteomes" id="UP001161388">
    <property type="component" value="Unassembled WGS sequence"/>
</dbReference>
<gene>
    <name evidence="1" type="ORF">GCM10007927_12130</name>
</gene>
<dbReference type="Gene3D" id="3.40.50.1240">
    <property type="entry name" value="Phosphoglycerate mutase-like"/>
    <property type="match status" value="1"/>
</dbReference>
<dbReference type="InterPro" id="IPR013078">
    <property type="entry name" value="His_Pase_superF_clade-1"/>
</dbReference>
<dbReference type="RefSeq" id="WP_284371610.1">
    <property type="nucleotide sequence ID" value="NZ_BAABWP010000001.1"/>
</dbReference>
<reference evidence="1" key="1">
    <citation type="journal article" date="2014" name="Int. J. Syst. Evol. Microbiol.">
        <title>Complete genome of a new Firmicutes species belonging to the dominant human colonic microbiota ('Ruminococcus bicirculans') reveals two chromosomes and a selective capacity to utilize plant glucans.</title>
        <authorList>
            <consortium name="NISC Comparative Sequencing Program"/>
            <person name="Wegmann U."/>
            <person name="Louis P."/>
            <person name="Goesmann A."/>
            <person name="Henrissat B."/>
            <person name="Duncan S.H."/>
            <person name="Flint H.J."/>
        </authorList>
    </citation>
    <scope>NUCLEOTIDE SEQUENCE</scope>
    <source>
        <strain evidence="1">NBRC 109915</strain>
    </source>
</reference>
<evidence type="ECO:0000313" key="2">
    <source>
        <dbReference type="Proteomes" id="UP001161388"/>
    </source>
</evidence>